<dbReference type="InterPro" id="IPR036259">
    <property type="entry name" value="MFS_trans_sf"/>
</dbReference>
<evidence type="ECO:0008006" key="8">
    <source>
        <dbReference type="Google" id="ProtNLM"/>
    </source>
</evidence>
<evidence type="ECO:0000256" key="2">
    <source>
        <dbReference type="ARBA" id="ARBA00022692"/>
    </source>
</evidence>
<evidence type="ECO:0000256" key="5">
    <source>
        <dbReference type="SAM" id="Phobius"/>
    </source>
</evidence>
<organism evidence="6 7">
    <name type="scientific">Fusarium venenatum</name>
    <dbReference type="NCBI Taxonomy" id="56646"/>
    <lineage>
        <taxon>Eukaryota</taxon>
        <taxon>Fungi</taxon>
        <taxon>Dikarya</taxon>
        <taxon>Ascomycota</taxon>
        <taxon>Pezizomycotina</taxon>
        <taxon>Sordariomycetes</taxon>
        <taxon>Hypocreomycetidae</taxon>
        <taxon>Hypocreales</taxon>
        <taxon>Nectriaceae</taxon>
        <taxon>Fusarium</taxon>
    </lineage>
</organism>
<feature type="transmembrane region" description="Helical" evidence="5">
    <location>
        <begin position="89"/>
        <end position="106"/>
    </location>
</feature>
<keyword evidence="2 5" id="KW-0812">Transmembrane</keyword>
<feature type="transmembrane region" description="Helical" evidence="5">
    <location>
        <begin position="166"/>
        <end position="184"/>
    </location>
</feature>
<evidence type="ECO:0000256" key="1">
    <source>
        <dbReference type="ARBA" id="ARBA00004141"/>
    </source>
</evidence>
<dbReference type="GO" id="GO:0000329">
    <property type="term" value="C:fungal-type vacuole membrane"/>
    <property type="evidence" value="ECO:0007669"/>
    <property type="project" value="TreeGrafter"/>
</dbReference>
<dbReference type="SUPFAM" id="SSF103473">
    <property type="entry name" value="MFS general substrate transporter"/>
    <property type="match status" value="1"/>
</dbReference>
<evidence type="ECO:0000256" key="4">
    <source>
        <dbReference type="ARBA" id="ARBA00023136"/>
    </source>
</evidence>
<dbReference type="Proteomes" id="UP000245910">
    <property type="component" value="Chromosome II"/>
</dbReference>
<evidence type="ECO:0000256" key="3">
    <source>
        <dbReference type="ARBA" id="ARBA00022989"/>
    </source>
</evidence>
<keyword evidence="3 5" id="KW-1133">Transmembrane helix</keyword>
<proteinExistence type="predicted"/>
<comment type="subcellular location">
    <subcellularLocation>
        <location evidence="1">Membrane</location>
        <topology evidence="1">Multi-pass membrane protein</topology>
    </subcellularLocation>
</comment>
<evidence type="ECO:0000313" key="6">
    <source>
        <dbReference type="EMBL" id="CEI63343.1"/>
    </source>
</evidence>
<evidence type="ECO:0000313" key="7">
    <source>
        <dbReference type="Proteomes" id="UP000245910"/>
    </source>
</evidence>
<dbReference type="PANTHER" id="PTHR23501:SF33">
    <property type="entry name" value="MAJOR FACILITATOR SUPERFAMILY (MFS) PROFILE DOMAIN-CONTAINING PROTEIN"/>
    <property type="match status" value="1"/>
</dbReference>
<keyword evidence="7" id="KW-1185">Reference proteome</keyword>
<dbReference type="PANTHER" id="PTHR23501">
    <property type="entry name" value="MAJOR FACILITATOR SUPERFAMILY"/>
    <property type="match status" value="1"/>
</dbReference>
<accession>A0A2L2T6G1</accession>
<feature type="transmembrane region" description="Helical" evidence="5">
    <location>
        <begin position="126"/>
        <end position="154"/>
    </location>
</feature>
<protein>
    <recommendedName>
        <fullName evidence="8">Major facilitator superfamily (MFS) profile domain-containing protein</fullName>
    </recommendedName>
</protein>
<reference evidence="7" key="1">
    <citation type="submission" date="2014-10" db="EMBL/GenBank/DDBJ databases">
        <authorList>
            <person name="King R."/>
        </authorList>
    </citation>
    <scope>NUCLEOTIDE SEQUENCE [LARGE SCALE GENOMIC DNA]</scope>
    <source>
        <strain evidence="7">A3/5</strain>
    </source>
</reference>
<dbReference type="GO" id="GO:0015174">
    <property type="term" value="F:basic amino acid transmembrane transporter activity"/>
    <property type="evidence" value="ECO:0007669"/>
    <property type="project" value="TreeGrafter"/>
</dbReference>
<dbReference type="OrthoDB" id="6770063at2759"/>
<sequence>MWRSAWRMNTVGWRWYFIAQSPLAALAVVLIIFMLPANISGYDAGSADSSIANCLRRVDFVGFALLPASLIASFLALDQAGKLAPWQYTVPLVVCAVILLATFWYIEKYYAQEPVIPTDLLAKRDVYIPYLIIALQTASQFIITYTIPIYFPIVAGMSVASAGSRIVFIVVGNAAGGLLTGWYVSRTGSYKSVIYMATTLGVVCYCLVLVRWHGSSSFFDSSYLALGGLGMGSTQSTTFVHLAVALDAKDIAVAGTTWFLCQSAGMLVAANVYNMIHNVALTAILQSALEDVANKTEASNWH</sequence>
<dbReference type="EMBL" id="LN649230">
    <property type="protein sequence ID" value="CEI63343.1"/>
    <property type="molecule type" value="Genomic_DNA"/>
</dbReference>
<dbReference type="Gene3D" id="1.20.1250.20">
    <property type="entry name" value="MFS general substrate transporter like domains"/>
    <property type="match status" value="1"/>
</dbReference>
<keyword evidence="4 5" id="KW-0472">Membrane</keyword>
<feature type="transmembrane region" description="Helical" evidence="5">
    <location>
        <begin position="190"/>
        <end position="210"/>
    </location>
</feature>
<name>A0A2L2T6G1_9HYPO</name>
<feature type="transmembrane region" description="Helical" evidence="5">
    <location>
        <begin position="251"/>
        <end position="273"/>
    </location>
</feature>
<dbReference type="AlphaFoldDB" id="A0A2L2T6G1"/>